<dbReference type="Proteomes" id="UP000000248">
    <property type="component" value="Chromosome"/>
</dbReference>
<keyword evidence="8 14" id="KW-0808">Transferase</keyword>
<dbReference type="Pfam" id="PF13632">
    <property type="entry name" value="Glyco_trans_2_3"/>
    <property type="match status" value="1"/>
</dbReference>
<evidence type="ECO:0000256" key="2">
    <source>
        <dbReference type="ARBA" id="ARBA00005001"/>
    </source>
</evidence>
<dbReference type="SUPFAM" id="SSF53448">
    <property type="entry name" value="Nucleotide-diphospho-sugar transferases"/>
    <property type="match status" value="1"/>
</dbReference>
<evidence type="ECO:0000256" key="7">
    <source>
        <dbReference type="ARBA" id="ARBA00022676"/>
    </source>
</evidence>
<dbReference type="NCBIfam" id="NF003958">
    <property type="entry name" value="PRK05454.2-1"/>
    <property type="match status" value="1"/>
</dbReference>
<keyword evidence="9 12" id="KW-0812">Transmembrane</keyword>
<evidence type="ECO:0000313" key="14">
    <source>
        <dbReference type="EMBL" id="ABQ13751.1"/>
    </source>
</evidence>
<accession>A5EVB3</accession>
<feature type="transmembrane region" description="Helical" evidence="12">
    <location>
        <begin position="443"/>
        <end position="464"/>
    </location>
</feature>
<evidence type="ECO:0000256" key="11">
    <source>
        <dbReference type="ARBA" id="ARBA00023136"/>
    </source>
</evidence>
<comment type="similarity">
    <text evidence="3">Belongs to the glycosyltransferase 2 family. OpgH subfamily.</text>
</comment>
<proteinExistence type="inferred from homology"/>
<evidence type="ECO:0000256" key="6">
    <source>
        <dbReference type="ARBA" id="ARBA00022519"/>
    </source>
</evidence>
<feature type="transmembrane region" description="Helical" evidence="12">
    <location>
        <begin position="556"/>
        <end position="573"/>
    </location>
</feature>
<feature type="transmembrane region" description="Helical" evidence="12">
    <location>
        <begin position="534"/>
        <end position="550"/>
    </location>
</feature>
<dbReference type="InterPro" id="IPR050321">
    <property type="entry name" value="Glycosyltr_2/OpgH_subfam"/>
</dbReference>
<dbReference type="EMBL" id="CP000513">
    <property type="protein sequence ID" value="ABQ13751.1"/>
    <property type="molecule type" value="Genomic_DNA"/>
</dbReference>
<dbReference type="PANTHER" id="PTHR43867:SF5">
    <property type="entry name" value="GLUCANS BIOSYNTHESIS GLUCOSYLTRANSFERASE H"/>
    <property type="match status" value="1"/>
</dbReference>
<feature type="transmembrane region" description="Helical" evidence="12">
    <location>
        <begin position="75"/>
        <end position="103"/>
    </location>
</feature>
<dbReference type="CDD" id="cd04191">
    <property type="entry name" value="Glucan_BSP_MdoH"/>
    <property type="match status" value="1"/>
</dbReference>
<keyword evidence="11 12" id="KW-0472">Membrane</keyword>
<comment type="subcellular location">
    <subcellularLocation>
        <location evidence="1">Cell inner membrane</location>
        <topology evidence="1">Multi-pass membrane protein</topology>
    </subcellularLocation>
</comment>
<evidence type="ECO:0000256" key="9">
    <source>
        <dbReference type="ARBA" id="ARBA00022692"/>
    </source>
</evidence>
<dbReference type="GO" id="GO:0005886">
    <property type="term" value="C:plasma membrane"/>
    <property type="evidence" value="ECO:0007669"/>
    <property type="project" value="UniProtKB-SubCell"/>
</dbReference>
<evidence type="ECO:0000256" key="4">
    <source>
        <dbReference type="ARBA" id="ARBA00020585"/>
    </source>
</evidence>
<comment type="pathway">
    <text evidence="2">Glycan metabolism; osmoregulated periplasmic glucan (OPG) biosynthesis.</text>
</comment>
<dbReference type="InterPro" id="IPR029044">
    <property type="entry name" value="Nucleotide-diphossugar_trans"/>
</dbReference>
<keyword evidence="15" id="KW-1185">Reference proteome</keyword>
<evidence type="ECO:0000256" key="3">
    <source>
        <dbReference type="ARBA" id="ARBA00009337"/>
    </source>
</evidence>
<dbReference type="STRING" id="246195.DNO_0626"/>
<evidence type="ECO:0000256" key="8">
    <source>
        <dbReference type="ARBA" id="ARBA00022679"/>
    </source>
</evidence>
<dbReference type="InterPro" id="IPR001173">
    <property type="entry name" value="Glyco_trans_2-like"/>
</dbReference>
<evidence type="ECO:0000313" key="15">
    <source>
        <dbReference type="Proteomes" id="UP000000248"/>
    </source>
</evidence>
<evidence type="ECO:0000256" key="12">
    <source>
        <dbReference type="SAM" id="Phobius"/>
    </source>
</evidence>
<evidence type="ECO:0000256" key="1">
    <source>
        <dbReference type="ARBA" id="ARBA00004429"/>
    </source>
</evidence>
<gene>
    <name evidence="14" type="primary">mdoH</name>
    <name evidence="14" type="ordered locus">DNO_0626</name>
</gene>
<feature type="transmembrane region" description="Helical" evidence="12">
    <location>
        <begin position="44"/>
        <end position="63"/>
    </location>
</feature>
<organism evidence="14 15">
    <name type="scientific">Dichelobacter nodosus (strain VCS1703A)</name>
    <dbReference type="NCBI Taxonomy" id="246195"/>
    <lineage>
        <taxon>Bacteria</taxon>
        <taxon>Pseudomonadati</taxon>
        <taxon>Pseudomonadota</taxon>
        <taxon>Gammaproteobacteria</taxon>
        <taxon>Cardiobacteriales</taxon>
        <taxon>Cardiobacteriaceae</taxon>
        <taxon>Dichelobacter</taxon>
    </lineage>
</organism>
<dbReference type="KEGG" id="dno:DNO_0626"/>
<dbReference type="NCBIfam" id="NF003962">
    <property type="entry name" value="PRK05454.2-5"/>
    <property type="match status" value="1"/>
</dbReference>
<dbReference type="Gene3D" id="3.90.550.10">
    <property type="entry name" value="Spore Coat Polysaccharide Biosynthesis Protein SpsA, Chain A"/>
    <property type="match status" value="1"/>
</dbReference>
<protein>
    <recommendedName>
        <fullName evidence="4">Glucans biosynthesis glucosyltransferase H</fullName>
    </recommendedName>
</protein>
<dbReference type="eggNOG" id="COG2943">
    <property type="taxonomic scope" value="Bacteria"/>
</dbReference>
<dbReference type="PANTHER" id="PTHR43867">
    <property type="entry name" value="CELLULOSE SYNTHASE CATALYTIC SUBUNIT A [UDP-FORMING]"/>
    <property type="match status" value="1"/>
</dbReference>
<dbReference type="CAZy" id="GT2">
    <property type="family name" value="Glycosyltransferase Family 2"/>
</dbReference>
<dbReference type="HOGENOM" id="CLU_015730_1_0_6"/>
<dbReference type="AlphaFoldDB" id="A5EVB3"/>
<feature type="transmembrane region" description="Helical" evidence="12">
    <location>
        <begin position="387"/>
        <end position="410"/>
    </location>
</feature>
<keyword evidence="5" id="KW-1003">Cell membrane</keyword>
<evidence type="ECO:0000256" key="10">
    <source>
        <dbReference type="ARBA" id="ARBA00022989"/>
    </source>
</evidence>
<keyword evidence="7" id="KW-0328">Glycosyltransferase</keyword>
<feature type="domain" description="Glycosyltransferase 2-like" evidence="13">
    <location>
        <begin position="214"/>
        <end position="419"/>
    </location>
</feature>
<keyword evidence="6" id="KW-0997">Cell inner membrane</keyword>
<dbReference type="GO" id="GO:0016758">
    <property type="term" value="F:hexosyltransferase activity"/>
    <property type="evidence" value="ECO:0007669"/>
    <property type="project" value="TreeGrafter"/>
</dbReference>
<sequence>MVISMASQLNFLPSVPPPAPLAMPVQNLKLKPRRRRFQSAWRTYGARFIAFGGTILIGSLGTLEMYRALGNHITFLQWLLLGLFSLTFYWVSFSTASALAGIIPPLSRREKLNPEGGKCAIVMPVYGEDPAMTGAALLAIADDLKNSAIAARCELFILSDTQNVDAWLKETAAFSLLRARCALPLWYRRRSKNIGRKAGNIEQFIKTWGGRYAYFLLLDADSLMSAETIVKMVARMDADPNLALLQTQPRLLGAESLLARTIQFAGGLYGKIVGRGISAWQGYEGNYWGHNALIRTQAFAESCGLPVLKGRRPIGGHIMSHDFVEAALLCRRGWQVRMDSDLNGSYEGLPPTLEELSRRERRWAQGNLQHLGIITARGLRGCSRLHFVIGIAGYLMSPIWLLMITVGLLITTQALFTQPEYFPLAYQLFPNWPTFDAKRMFELLFAALILLLLPKIMGLFCVLIHKRRRRLFGGARAVCRGFLLELLISTLYAPMMMALQTHHIVEIFLGRDSGWTTQSRDGDLLPWKTALRHTFFYVICGLLPLSMLLWLAPQQIFWLSPILLGLLVSPWLARHSGNKRWGRILAQRKLLLTPEEIDPPRILWQAMMKKNYFLSISCITLATIAQSRQHLEQHLASLEQQEPPLSDEESYLLWITASAKLNAARDSAQALQFLTPQEALIVASSASLLWQLHHKNASADSALSV</sequence>
<evidence type="ECO:0000256" key="5">
    <source>
        <dbReference type="ARBA" id="ARBA00022475"/>
    </source>
</evidence>
<keyword evidence="10 12" id="KW-1133">Transmembrane helix</keyword>
<evidence type="ECO:0000259" key="13">
    <source>
        <dbReference type="Pfam" id="PF13632"/>
    </source>
</evidence>
<reference evidence="14 15" key="1">
    <citation type="journal article" date="2007" name="Nat. Biotechnol.">
        <title>Genome sequence and identification of candidate vaccine antigens from the animal pathogen Dichelobacter nodosus.</title>
        <authorList>
            <person name="Myers G.S."/>
            <person name="Parker D."/>
            <person name="Al-Hasani K."/>
            <person name="Kennan R.M."/>
            <person name="Seemann T."/>
            <person name="Ren Q."/>
            <person name="Badger J.H."/>
            <person name="Selengut J.D."/>
            <person name="Deboy R.T."/>
            <person name="Tettelin H."/>
            <person name="Boyce J.D."/>
            <person name="McCarl V.P."/>
            <person name="Han X."/>
            <person name="Nelson W.C."/>
            <person name="Madupu R."/>
            <person name="Mohamoud Y."/>
            <person name="Holley T."/>
            <person name="Fedorova N."/>
            <person name="Khouri H."/>
            <person name="Bottomley S.P."/>
            <person name="Whittington R.J."/>
            <person name="Adler B."/>
            <person name="Songer J.G."/>
            <person name="Rood J.I."/>
            <person name="Paulsen I.T."/>
        </authorList>
    </citation>
    <scope>NUCLEOTIDE SEQUENCE [LARGE SCALE GENOMIC DNA]</scope>
    <source>
        <strain evidence="14 15">VCS1703A</strain>
    </source>
</reference>
<name>A5EVB3_DICNV</name>